<dbReference type="EMBL" id="HBFQ01027084">
    <property type="protein sequence ID" value="CAD8844811.1"/>
    <property type="molecule type" value="Transcribed_RNA"/>
</dbReference>
<dbReference type="SUPFAM" id="SSF117281">
    <property type="entry name" value="Kelch motif"/>
    <property type="match status" value="1"/>
</dbReference>
<sequence length="406" mass="43777">MAQAGIFKLVLTLGTMECGLAQQILANGAGSGVVHQNTFDEVRPETSAMGKVLQKPRIAHEIGVLAGAQAARRVTEVSKTRGAAMRIALRKKPITDLPDFYVCGGQSGDQILNDMYRYDLSRGVWEQMPPMPTARSFCTAATVAGKVYVLGGERDQRPAFAATECYHPSEKEWRRLPPMPTARAGSATAVVGDQIYVFGGLSVAWHVLPTVECFNTSRNRWSCLPPMPSPRCGCAAVSVGHRIFIFGGQVSRGNVLNSADVLDTETGTWDTLADMPTARAGCSAAVLRSLVTVTMPQGPTRQRKSQTTRTTIYVIGGLNAQGCCLASMERYVVDLDEWEEAVAAPLARAGSAVASMGSSVFVCGGFNNARQDILQTDIYDEDAGEWQEVEALPRPRRLSAATMVWP</sequence>
<evidence type="ECO:0000313" key="4">
    <source>
        <dbReference type="EMBL" id="CAD8844811.1"/>
    </source>
</evidence>
<dbReference type="AlphaFoldDB" id="A0A7S1F5L7"/>
<dbReference type="Pfam" id="PF01344">
    <property type="entry name" value="Kelch_1"/>
    <property type="match status" value="2"/>
</dbReference>
<protein>
    <submittedName>
        <fullName evidence="4">Uncharacterized protein</fullName>
    </submittedName>
</protein>
<dbReference type="InterPro" id="IPR006652">
    <property type="entry name" value="Kelch_1"/>
</dbReference>
<dbReference type="PANTHER" id="PTHR46344">
    <property type="entry name" value="OS02G0202900 PROTEIN"/>
    <property type="match status" value="1"/>
</dbReference>
<evidence type="ECO:0000256" key="1">
    <source>
        <dbReference type="ARBA" id="ARBA00022441"/>
    </source>
</evidence>
<evidence type="ECO:0000256" key="3">
    <source>
        <dbReference type="SAM" id="SignalP"/>
    </source>
</evidence>
<name>A0A7S1F5L7_NOCSC</name>
<dbReference type="PANTHER" id="PTHR46344:SF27">
    <property type="entry name" value="KELCH REPEAT SUPERFAMILY PROTEIN"/>
    <property type="match status" value="1"/>
</dbReference>
<keyword evidence="3" id="KW-0732">Signal</keyword>
<evidence type="ECO:0000256" key="2">
    <source>
        <dbReference type="ARBA" id="ARBA00022737"/>
    </source>
</evidence>
<dbReference type="Pfam" id="PF24681">
    <property type="entry name" value="Kelch_KLHDC2_KLHL20_DRC7"/>
    <property type="match status" value="1"/>
</dbReference>
<keyword evidence="2" id="KW-0677">Repeat</keyword>
<feature type="signal peptide" evidence="3">
    <location>
        <begin position="1"/>
        <end position="21"/>
    </location>
</feature>
<feature type="chain" id="PRO_5031235240" evidence="3">
    <location>
        <begin position="22"/>
        <end position="406"/>
    </location>
</feature>
<gene>
    <name evidence="4" type="ORF">NSCI0253_LOCUS19161</name>
</gene>
<dbReference type="Gene3D" id="2.120.10.80">
    <property type="entry name" value="Kelch-type beta propeller"/>
    <property type="match status" value="2"/>
</dbReference>
<accession>A0A7S1F5L7</accession>
<proteinExistence type="predicted"/>
<organism evidence="4">
    <name type="scientific">Noctiluca scintillans</name>
    <name type="common">Sea sparkle</name>
    <name type="synonym">Red tide dinoflagellate</name>
    <dbReference type="NCBI Taxonomy" id="2966"/>
    <lineage>
        <taxon>Eukaryota</taxon>
        <taxon>Sar</taxon>
        <taxon>Alveolata</taxon>
        <taxon>Dinophyceae</taxon>
        <taxon>Noctilucales</taxon>
        <taxon>Noctilucaceae</taxon>
        <taxon>Noctiluca</taxon>
    </lineage>
</organism>
<dbReference type="SMART" id="SM00612">
    <property type="entry name" value="Kelch"/>
    <property type="match status" value="6"/>
</dbReference>
<keyword evidence="1" id="KW-0880">Kelch repeat</keyword>
<reference evidence="4" key="1">
    <citation type="submission" date="2021-01" db="EMBL/GenBank/DDBJ databases">
        <authorList>
            <person name="Corre E."/>
            <person name="Pelletier E."/>
            <person name="Niang G."/>
            <person name="Scheremetjew M."/>
            <person name="Finn R."/>
            <person name="Kale V."/>
            <person name="Holt S."/>
            <person name="Cochrane G."/>
            <person name="Meng A."/>
            <person name="Brown T."/>
            <person name="Cohen L."/>
        </authorList>
    </citation>
    <scope>NUCLEOTIDE SEQUENCE</scope>
</reference>
<dbReference type="InterPro" id="IPR015915">
    <property type="entry name" value="Kelch-typ_b-propeller"/>
</dbReference>